<dbReference type="Gene3D" id="3.30.70.270">
    <property type="match status" value="1"/>
</dbReference>
<dbReference type="Pfam" id="PF00563">
    <property type="entry name" value="EAL"/>
    <property type="match status" value="1"/>
</dbReference>
<dbReference type="PANTHER" id="PTHR44757">
    <property type="entry name" value="DIGUANYLATE CYCLASE DGCP"/>
    <property type="match status" value="1"/>
</dbReference>
<evidence type="ECO:0000259" key="3">
    <source>
        <dbReference type="PROSITE" id="PS50883"/>
    </source>
</evidence>
<dbReference type="Gene3D" id="3.30.450.20">
    <property type="entry name" value="PAS domain"/>
    <property type="match status" value="2"/>
</dbReference>
<dbReference type="SMART" id="SM00267">
    <property type="entry name" value="GGDEF"/>
    <property type="match status" value="1"/>
</dbReference>
<dbReference type="InterPro" id="IPR029016">
    <property type="entry name" value="GAF-like_dom_sf"/>
</dbReference>
<dbReference type="InterPro" id="IPR000160">
    <property type="entry name" value="GGDEF_dom"/>
</dbReference>
<dbReference type="SUPFAM" id="SSF55781">
    <property type="entry name" value="GAF domain-like"/>
    <property type="match status" value="1"/>
</dbReference>
<protein>
    <submittedName>
        <fullName evidence="5">Diguanylate cyclase/phosphodiesterase</fullName>
    </submittedName>
</protein>
<dbReference type="PROSITE" id="PS50883">
    <property type="entry name" value="EAL"/>
    <property type="match status" value="1"/>
</dbReference>
<evidence type="ECO:0000259" key="2">
    <source>
        <dbReference type="PROSITE" id="PS50113"/>
    </source>
</evidence>
<dbReference type="SUPFAM" id="SSF141868">
    <property type="entry name" value="EAL domain-like"/>
    <property type="match status" value="1"/>
</dbReference>
<dbReference type="InterPro" id="IPR001633">
    <property type="entry name" value="EAL_dom"/>
</dbReference>
<organism evidence="5 6">
    <name type="scientific">Komagataeibacter xylinus NBRC 13693</name>
    <dbReference type="NCBI Taxonomy" id="1234668"/>
    <lineage>
        <taxon>Bacteria</taxon>
        <taxon>Pseudomonadati</taxon>
        <taxon>Pseudomonadota</taxon>
        <taxon>Alphaproteobacteria</taxon>
        <taxon>Acetobacterales</taxon>
        <taxon>Acetobacteraceae</taxon>
        <taxon>Komagataeibacter</taxon>
    </lineage>
</organism>
<comment type="caution">
    <text evidence="5">The sequence shown here is derived from an EMBL/GenBank/DDBJ whole genome shotgun (WGS) entry which is preliminary data.</text>
</comment>
<evidence type="ECO:0000313" key="5">
    <source>
        <dbReference type="EMBL" id="GAO00816.1"/>
    </source>
</evidence>
<dbReference type="NCBIfam" id="TIGR00254">
    <property type="entry name" value="GGDEF"/>
    <property type="match status" value="1"/>
</dbReference>
<dbReference type="InterPro" id="IPR035965">
    <property type="entry name" value="PAS-like_dom_sf"/>
</dbReference>
<dbReference type="InterPro" id="IPR035919">
    <property type="entry name" value="EAL_sf"/>
</dbReference>
<dbReference type="Proteomes" id="UP000032683">
    <property type="component" value="Unassembled WGS sequence"/>
</dbReference>
<gene>
    <name evidence="5" type="ORF">Gxy13693_063_030</name>
</gene>
<reference evidence="5 6" key="1">
    <citation type="submission" date="2012-11" db="EMBL/GenBank/DDBJ databases">
        <title>Whole genome sequence of Gluconacetobacter xylinus NBRC 13693.</title>
        <authorList>
            <person name="Azuma Y."/>
            <person name="Higashiura N."/>
            <person name="Hirakawa H."/>
            <person name="Matsushita K."/>
        </authorList>
    </citation>
    <scope>NUCLEOTIDE SEQUENCE [LARGE SCALE GENOMIC DNA]</scope>
    <source>
        <strain evidence="5 6">NBRC 13693</strain>
    </source>
</reference>
<dbReference type="NCBIfam" id="TIGR00229">
    <property type="entry name" value="sensory_box"/>
    <property type="match status" value="1"/>
</dbReference>
<dbReference type="EMBL" id="BANJ01000063">
    <property type="protein sequence ID" value="GAO00816.1"/>
    <property type="molecule type" value="Genomic_DNA"/>
</dbReference>
<dbReference type="AlphaFoldDB" id="A0A0D6QCX4"/>
<dbReference type="CDD" id="cd00130">
    <property type="entry name" value="PAS"/>
    <property type="match status" value="2"/>
</dbReference>
<dbReference type="SMART" id="SM00065">
    <property type="entry name" value="GAF"/>
    <property type="match status" value="1"/>
</dbReference>
<feature type="domain" description="EAL" evidence="3">
    <location>
        <begin position="599"/>
        <end position="853"/>
    </location>
</feature>
<dbReference type="PROSITE" id="PS50112">
    <property type="entry name" value="PAS"/>
    <property type="match status" value="1"/>
</dbReference>
<dbReference type="SUPFAM" id="SSF55073">
    <property type="entry name" value="Nucleotide cyclase"/>
    <property type="match status" value="1"/>
</dbReference>
<dbReference type="PROSITE" id="PS50113">
    <property type="entry name" value="PAC"/>
    <property type="match status" value="1"/>
</dbReference>
<accession>A0A0D6QCX4</accession>
<dbReference type="PIRSF" id="PIRSF005925">
    <property type="entry name" value="Dos"/>
    <property type="match status" value="1"/>
</dbReference>
<dbReference type="CDD" id="cd01948">
    <property type="entry name" value="EAL"/>
    <property type="match status" value="1"/>
</dbReference>
<feature type="domain" description="GGDEF" evidence="4">
    <location>
        <begin position="459"/>
        <end position="590"/>
    </location>
</feature>
<dbReference type="SMART" id="SM00091">
    <property type="entry name" value="PAS"/>
    <property type="match status" value="2"/>
</dbReference>
<evidence type="ECO:0000259" key="4">
    <source>
        <dbReference type="PROSITE" id="PS50887"/>
    </source>
</evidence>
<dbReference type="Gene3D" id="3.30.450.40">
    <property type="match status" value="1"/>
</dbReference>
<dbReference type="Pfam" id="PF13185">
    <property type="entry name" value="GAF_2"/>
    <property type="match status" value="1"/>
</dbReference>
<dbReference type="SMART" id="SM00052">
    <property type="entry name" value="EAL"/>
    <property type="match status" value="1"/>
</dbReference>
<dbReference type="RefSeq" id="WP_048857020.1">
    <property type="nucleotide sequence ID" value="NZ_BANJ01000063.1"/>
</dbReference>
<dbReference type="InterPro" id="IPR003018">
    <property type="entry name" value="GAF"/>
</dbReference>
<dbReference type="Pfam" id="PF00990">
    <property type="entry name" value="GGDEF"/>
    <property type="match status" value="1"/>
</dbReference>
<dbReference type="SUPFAM" id="SSF55785">
    <property type="entry name" value="PYP-like sensor domain (PAS domain)"/>
    <property type="match status" value="2"/>
</dbReference>
<dbReference type="Pfam" id="PF13426">
    <property type="entry name" value="PAS_9"/>
    <property type="match status" value="2"/>
</dbReference>
<dbReference type="InterPro" id="IPR000014">
    <property type="entry name" value="PAS"/>
</dbReference>
<dbReference type="CDD" id="cd01949">
    <property type="entry name" value="GGDEF"/>
    <property type="match status" value="1"/>
</dbReference>
<sequence length="867" mass="95054">MGERQTYPIPDKLLESIDTGILLVSNDNTIIFANDNAARIWGGPTPGLIGRKLDILFPTGTDILPCTFGENLTNVALCPSGVSGGNVCRSTTQNHHHLTLLRHDGTTFSAEMSVARVEGAGQQVFVISLRDVTRDLSRREQDLQYASVVQRNACGILILDSQCRITYANASAARFSGIGTEGMEGADFSAFLSGQQGDLATLQAFRRRLQRCRPFELEIHSRTDTGQDIWLLATVTPLCSPYEELHEVIVVLNDITGSEQIKALQKDMMGALTSNLSFNEILALMCRQIERIAPDVVTQIVVVDDEQRMHPVARARLPAQIAEVCTDLRIGPEVGSCGTALFTGREVVTPDIEADPKWKGFWQFVVPHGLMACWSVPILLRDGRVGGSLAFYFRAKRAPGRWHRRIADACLHLCALAIEQQRSREDIARLTQYDTLTGLPNRTGLRHGIRQRAARARRENLLALIINLDQFRAINNGLGRPAGDRLLAALARRLSGLISSDDLLARSGGDEFTLITTGGVERATALADTVMKTVAEPVVIDMVPVTITASIGIADNDGGRREMEILMQQAETALSQAKNADRNCYRFFSEEMNRQAADQILLANALKQAIRTDQLYLVYQPQVHAATGRLEGVEALARWTDPALGMISPGRFIPLAEETGQIEAIGLWSLRAACRQMALWMQAGVDVPVVSVNISALHFRNPDLPRLIGEILHESGIPPQRLTIELTESAMIENYDQTLIAAQAIRAMGIGLSMDDFGTGFSSLSNLANLPLNELKIDRSFMDGFEPTGKVHSVVTAIIRIGRSLGMTVVAEGVETQAQLDLLRQINCDVIQGYFFSRPLDVQDLEAWLKARPNTGCSQPGSQHDAA</sequence>
<dbReference type="Gene3D" id="3.20.20.450">
    <property type="entry name" value="EAL domain"/>
    <property type="match status" value="1"/>
</dbReference>
<dbReference type="InterPro" id="IPR000700">
    <property type="entry name" value="PAS-assoc_C"/>
</dbReference>
<dbReference type="InterPro" id="IPR052155">
    <property type="entry name" value="Biofilm_reg_signaling"/>
</dbReference>
<evidence type="ECO:0000259" key="1">
    <source>
        <dbReference type="PROSITE" id="PS50112"/>
    </source>
</evidence>
<dbReference type="PANTHER" id="PTHR44757:SF2">
    <property type="entry name" value="BIOFILM ARCHITECTURE MAINTENANCE PROTEIN MBAA"/>
    <property type="match status" value="1"/>
</dbReference>
<feature type="domain" description="PAC" evidence="2">
    <location>
        <begin position="213"/>
        <end position="267"/>
    </location>
</feature>
<evidence type="ECO:0000313" key="6">
    <source>
        <dbReference type="Proteomes" id="UP000032683"/>
    </source>
</evidence>
<dbReference type="InterPro" id="IPR012226">
    <property type="entry name" value="Diguanyl_cyclase/Pdiesterase"/>
</dbReference>
<dbReference type="InterPro" id="IPR043128">
    <property type="entry name" value="Rev_trsase/Diguanyl_cyclase"/>
</dbReference>
<feature type="domain" description="PAS" evidence="1">
    <location>
        <begin position="12"/>
        <end position="58"/>
    </location>
</feature>
<dbReference type="PROSITE" id="PS50887">
    <property type="entry name" value="GGDEF"/>
    <property type="match status" value="1"/>
</dbReference>
<name>A0A0D6QCX4_KOMXY</name>
<dbReference type="InterPro" id="IPR029787">
    <property type="entry name" value="Nucleotide_cyclase"/>
</dbReference>
<proteinExistence type="predicted"/>